<keyword evidence="2" id="KW-0564">Palmitate</keyword>
<evidence type="ECO:0000313" key="4">
    <source>
        <dbReference type="EMBL" id="AOZ04727.1"/>
    </source>
</evidence>
<sequence length="538" mass="56471">MIGAAGILLAACAVGPDYHSPAPPAGDRVTPQPLPARTVATPGMAGDAGAAQRFVAAEAIPGDWWSLFRSAPLDALIRDALANSPNLDAARAALRQARENYRATAGGKLLPGVDGQLGAQRSRVSGLSFGVPGASEEFTLYNASVNVSYTLDLFGGTRRELEGLRARIDYQQYQWQAAYLALTANLVTAAVREASLRAQIDATLQIAADQQQQLDLLERQFALGGVNQAAVLAQRTTLAQTRATLPPLRQALEQTRHQLAVLAGRPPSDDTLPRFALADFSLPRDLPASLPSELVRQRPDILAADALLHQASANVGVATAALYPKLTLTGSYGAEALTPAGLFRSANTVWSLGAGVLQPLFHGGQLSAQRRAAQAAFEQADAQYRQTVLLAFQNVADTLRALDNDAHALAAQADAAAAAQASLELSRQQYRLGAVSYLTLLDAQRQYQQTVLSLVQAQAARYADTAALYQAVGGGWWNARQDPDVRPPATVPAPEAAPEVAPEAAQLATPRATAAGSAPATAAAISARSAGPAVETRQ</sequence>
<gene>
    <name evidence="4" type="ORF">BKK80_01905</name>
</gene>
<feature type="compositionally biased region" description="Low complexity" evidence="3">
    <location>
        <begin position="492"/>
        <end position="538"/>
    </location>
</feature>
<evidence type="ECO:0000256" key="3">
    <source>
        <dbReference type="SAM" id="MobiDB-lite"/>
    </source>
</evidence>
<dbReference type="Gene3D" id="2.20.200.10">
    <property type="entry name" value="Outer membrane efflux proteins (OEP)"/>
    <property type="match status" value="1"/>
</dbReference>
<dbReference type="InterPro" id="IPR010131">
    <property type="entry name" value="MdtP/NodT-like"/>
</dbReference>
<comment type="subcellular location">
    <subcellularLocation>
        <location evidence="2">Cell membrane</location>
        <topology evidence="2">Lipid-anchor</topology>
    </subcellularLocation>
</comment>
<dbReference type="InterPro" id="IPR003423">
    <property type="entry name" value="OMP_efflux"/>
</dbReference>
<protein>
    <submittedName>
        <fullName evidence="4">RND transporter</fullName>
    </submittedName>
</protein>
<evidence type="ECO:0000313" key="5">
    <source>
        <dbReference type="Proteomes" id="UP000177515"/>
    </source>
</evidence>
<keyword evidence="2" id="KW-0812">Transmembrane</keyword>
<dbReference type="Pfam" id="PF02321">
    <property type="entry name" value="OEP"/>
    <property type="match status" value="2"/>
</dbReference>
<keyword evidence="5" id="KW-1185">Reference proteome</keyword>
<keyword evidence="2" id="KW-0449">Lipoprotein</keyword>
<comment type="similarity">
    <text evidence="1 2">Belongs to the outer membrane factor (OMF) (TC 1.B.17) family.</text>
</comment>
<dbReference type="PANTHER" id="PTHR30203">
    <property type="entry name" value="OUTER MEMBRANE CATION EFFLUX PROTEIN"/>
    <property type="match status" value="1"/>
</dbReference>
<keyword evidence="2" id="KW-1134">Transmembrane beta strand</keyword>
<dbReference type="SUPFAM" id="SSF56954">
    <property type="entry name" value="Outer membrane efflux proteins (OEP)"/>
    <property type="match status" value="1"/>
</dbReference>
<dbReference type="PANTHER" id="PTHR30203:SF33">
    <property type="entry name" value="BLR4455 PROTEIN"/>
    <property type="match status" value="1"/>
</dbReference>
<dbReference type="Gene3D" id="1.20.1600.10">
    <property type="entry name" value="Outer membrane efflux proteins (OEP)"/>
    <property type="match status" value="1"/>
</dbReference>
<proteinExistence type="inferred from homology"/>
<dbReference type="EMBL" id="CP017754">
    <property type="protein sequence ID" value="AOZ04727.1"/>
    <property type="molecule type" value="Genomic_DNA"/>
</dbReference>
<keyword evidence="2" id="KW-0472">Membrane</keyword>
<feature type="region of interest" description="Disordered" evidence="3">
    <location>
        <begin position="480"/>
        <end position="538"/>
    </location>
</feature>
<name>A0ABN4TC28_9BURK</name>
<organism evidence="4 5">
    <name type="scientific">Cupriavidus malaysiensis</name>
    <dbReference type="NCBI Taxonomy" id="367825"/>
    <lineage>
        <taxon>Bacteria</taxon>
        <taxon>Pseudomonadati</taxon>
        <taxon>Pseudomonadota</taxon>
        <taxon>Betaproteobacteria</taxon>
        <taxon>Burkholderiales</taxon>
        <taxon>Burkholderiaceae</taxon>
        <taxon>Cupriavidus</taxon>
    </lineage>
</organism>
<reference evidence="4 5" key="1">
    <citation type="submission" date="2016-10" db="EMBL/GenBank/DDBJ databases">
        <title>Complete genome sequences of three Cupriavidus strains isolated from various Malaysian environments.</title>
        <authorList>
            <person name="Abdullah A.A.-A."/>
            <person name="Shafie N.A.H."/>
            <person name="Lau N.S."/>
        </authorList>
    </citation>
    <scope>NUCLEOTIDE SEQUENCE [LARGE SCALE GENOMIC DNA]</scope>
    <source>
        <strain evidence="4 5">USMAA1020</strain>
    </source>
</reference>
<dbReference type="NCBIfam" id="TIGR01845">
    <property type="entry name" value="outer_NodT"/>
    <property type="match status" value="1"/>
</dbReference>
<accession>A0ABN4TC28</accession>
<dbReference type="Proteomes" id="UP000177515">
    <property type="component" value="Chromosome 1"/>
</dbReference>
<evidence type="ECO:0000256" key="2">
    <source>
        <dbReference type="RuleBase" id="RU362097"/>
    </source>
</evidence>
<evidence type="ECO:0000256" key="1">
    <source>
        <dbReference type="ARBA" id="ARBA00007613"/>
    </source>
</evidence>